<dbReference type="CDD" id="cd03390">
    <property type="entry name" value="PAP2_containing_1_like"/>
    <property type="match status" value="1"/>
</dbReference>
<accession>A0A397SIK1</accession>
<dbReference type="Proteomes" id="UP000265703">
    <property type="component" value="Unassembled WGS sequence"/>
</dbReference>
<dbReference type="Pfam" id="PF01569">
    <property type="entry name" value="PAP2"/>
    <property type="match status" value="1"/>
</dbReference>
<dbReference type="STRING" id="658196.A0A397SIK1"/>
<feature type="domain" description="Phosphatidic acid phosphatase type 2/haloperoxidase" evidence="7">
    <location>
        <begin position="90"/>
        <end position="235"/>
    </location>
</feature>
<keyword evidence="9" id="KW-1185">Reference proteome</keyword>
<keyword evidence="8" id="KW-0560">Oxidoreductase</keyword>
<evidence type="ECO:0000256" key="5">
    <source>
        <dbReference type="ARBA" id="ARBA00023136"/>
    </source>
</evidence>
<dbReference type="InterPro" id="IPR000326">
    <property type="entry name" value="PAP2/HPO"/>
</dbReference>
<protein>
    <submittedName>
        <fullName evidence="8">Phosphatidic acid phosphatase type 2/haloperoxidase</fullName>
    </submittedName>
</protein>
<evidence type="ECO:0000256" key="6">
    <source>
        <dbReference type="SAM" id="Phobius"/>
    </source>
</evidence>
<evidence type="ECO:0000313" key="9">
    <source>
        <dbReference type="Proteomes" id="UP000265703"/>
    </source>
</evidence>
<evidence type="ECO:0000313" key="8">
    <source>
        <dbReference type="EMBL" id="RIA83807.1"/>
    </source>
</evidence>
<evidence type="ECO:0000256" key="2">
    <source>
        <dbReference type="ARBA" id="ARBA00008816"/>
    </source>
</evidence>
<dbReference type="GO" id="GO:0004601">
    <property type="term" value="F:peroxidase activity"/>
    <property type="evidence" value="ECO:0007669"/>
    <property type="project" value="UniProtKB-KW"/>
</dbReference>
<dbReference type="GO" id="GO:0046839">
    <property type="term" value="P:phospholipid dephosphorylation"/>
    <property type="evidence" value="ECO:0007669"/>
    <property type="project" value="TreeGrafter"/>
</dbReference>
<comment type="caution">
    <text evidence="8">The sequence shown here is derived from an EMBL/GenBank/DDBJ whole genome shotgun (WGS) entry which is preliminary data.</text>
</comment>
<evidence type="ECO:0000256" key="3">
    <source>
        <dbReference type="ARBA" id="ARBA00022692"/>
    </source>
</evidence>
<comment type="similarity">
    <text evidence="2">Belongs to the PA-phosphatase related phosphoesterase family.</text>
</comment>
<feature type="transmembrane region" description="Helical" evidence="6">
    <location>
        <begin position="190"/>
        <end position="210"/>
    </location>
</feature>
<reference evidence="8 9" key="1">
    <citation type="submission" date="2018-06" db="EMBL/GenBank/DDBJ databases">
        <title>Comparative genomics reveals the genomic features of Rhizophagus irregularis, R. cerebriforme, R. diaphanum and Gigaspora rosea, and their symbiotic lifestyle signature.</title>
        <authorList>
            <person name="Morin E."/>
            <person name="San Clemente H."/>
            <person name="Chen E.C.H."/>
            <person name="De La Providencia I."/>
            <person name="Hainaut M."/>
            <person name="Kuo A."/>
            <person name="Kohler A."/>
            <person name="Murat C."/>
            <person name="Tang N."/>
            <person name="Roy S."/>
            <person name="Loubradou J."/>
            <person name="Henrissat B."/>
            <person name="Grigoriev I.V."/>
            <person name="Corradi N."/>
            <person name="Roux C."/>
            <person name="Martin F.M."/>
        </authorList>
    </citation>
    <scope>NUCLEOTIDE SEQUENCE [LARGE SCALE GENOMIC DNA]</scope>
    <source>
        <strain evidence="8 9">DAOM 227022</strain>
    </source>
</reference>
<dbReference type="GO" id="GO:0008195">
    <property type="term" value="F:phosphatidate phosphatase activity"/>
    <property type="evidence" value="ECO:0007669"/>
    <property type="project" value="TreeGrafter"/>
</dbReference>
<dbReference type="SMART" id="SM00014">
    <property type="entry name" value="acidPPc"/>
    <property type="match status" value="1"/>
</dbReference>
<dbReference type="OrthoDB" id="8907274at2759"/>
<gene>
    <name evidence="8" type="ORF">C1645_785423</name>
</gene>
<sequence>MAKHSKIELLKAYILDWILVIVFIIGCMMVEQIEPYHRLFSLEDKSIQFPYAEKDTVPIWLCFILVLIVPFVTITIVALAIKRNVHDWHHGSLGLLFSISLTLLLTEIFKNLVGRPRPDFIDRCQPIKGSTDAQVYGLSNVEICTRTNLLKEGFKSFLSGHTSNSFAGLGFLSFYLAGKLHIFDQRGHTYKGFVVVAPLILAIFIGISRIQDYRHHWQDVFAGSLLGFILGLYAYHQYYPPLYSPLSHKPFSVRIKKMKPEYKANFTINDGSEFQINVIKKGDVVKEEI</sequence>
<evidence type="ECO:0000259" key="7">
    <source>
        <dbReference type="SMART" id="SM00014"/>
    </source>
</evidence>
<dbReference type="PROSITE" id="PS51257">
    <property type="entry name" value="PROKAR_LIPOPROTEIN"/>
    <property type="match status" value="1"/>
</dbReference>
<keyword evidence="4 6" id="KW-1133">Transmembrane helix</keyword>
<dbReference type="PANTHER" id="PTHR10165">
    <property type="entry name" value="LIPID PHOSPHATE PHOSPHATASE"/>
    <property type="match status" value="1"/>
</dbReference>
<dbReference type="GO" id="GO:0016020">
    <property type="term" value="C:membrane"/>
    <property type="evidence" value="ECO:0007669"/>
    <property type="project" value="UniProtKB-SubCell"/>
</dbReference>
<feature type="transmembrane region" description="Helical" evidence="6">
    <location>
        <begin position="216"/>
        <end position="235"/>
    </location>
</feature>
<dbReference type="Gene3D" id="1.20.144.10">
    <property type="entry name" value="Phosphatidic acid phosphatase type 2/haloperoxidase"/>
    <property type="match status" value="1"/>
</dbReference>
<evidence type="ECO:0000256" key="1">
    <source>
        <dbReference type="ARBA" id="ARBA00004141"/>
    </source>
</evidence>
<dbReference type="EMBL" id="QKYT01000540">
    <property type="protein sequence ID" value="RIA83807.1"/>
    <property type="molecule type" value="Genomic_DNA"/>
</dbReference>
<keyword evidence="3 6" id="KW-0812">Transmembrane</keyword>
<feature type="transmembrane region" description="Helical" evidence="6">
    <location>
        <begin position="12"/>
        <end position="33"/>
    </location>
</feature>
<comment type="subcellular location">
    <subcellularLocation>
        <location evidence="1">Membrane</location>
        <topology evidence="1">Multi-pass membrane protein</topology>
    </subcellularLocation>
</comment>
<evidence type="ECO:0000256" key="4">
    <source>
        <dbReference type="ARBA" id="ARBA00022989"/>
    </source>
</evidence>
<dbReference type="GO" id="GO:0006644">
    <property type="term" value="P:phospholipid metabolic process"/>
    <property type="evidence" value="ECO:0007669"/>
    <property type="project" value="InterPro"/>
</dbReference>
<feature type="transmembrane region" description="Helical" evidence="6">
    <location>
        <begin position="158"/>
        <end position="178"/>
    </location>
</feature>
<dbReference type="InterPro" id="IPR043216">
    <property type="entry name" value="PAP-like"/>
</dbReference>
<keyword evidence="5 6" id="KW-0472">Membrane</keyword>
<dbReference type="InterPro" id="IPR036938">
    <property type="entry name" value="PAP2/HPO_sf"/>
</dbReference>
<dbReference type="PANTHER" id="PTHR10165:SF35">
    <property type="entry name" value="RE23632P"/>
    <property type="match status" value="1"/>
</dbReference>
<feature type="transmembrane region" description="Helical" evidence="6">
    <location>
        <begin position="57"/>
        <end position="81"/>
    </location>
</feature>
<proteinExistence type="inferred from homology"/>
<dbReference type="SUPFAM" id="SSF48317">
    <property type="entry name" value="Acid phosphatase/Vanadium-dependent haloperoxidase"/>
    <property type="match status" value="1"/>
</dbReference>
<name>A0A397SIK1_9GLOM</name>
<dbReference type="AlphaFoldDB" id="A0A397SIK1"/>
<keyword evidence="8" id="KW-0575">Peroxidase</keyword>
<organism evidence="8 9">
    <name type="scientific">Glomus cerebriforme</name>
    <dbReference type="NCBI Taxonomy" id="658196"/>
    <lineage>
        <taxon>Eukaryota</taxon>
        <taxon>Fungi</taxon>
        <taxon>Fungi incertae sedis</taxon>
        <taxon>Mucoromycota</taxon>
        <taxon>Glomeromycotina</taxon>
        <taxon>Glomeromycetes</taxon>
        <taxon>Glomerales</taxon>
        <taxon>Glomeraceae</taxon>
        <taxon>Glomus</taxon>
    </lineage>
</organism>